<dbReference type="InterPro" id="IPR036866">
    <property type="entry name" value="RibonucZ/Hydroxyglut_hydro"/>
</dbReference>
<evidence type="ECO:0000259" key="7">
    <source>
        <dbReference type="SMART" id="SM00849"/>
    </source>
</evidence>
<evidence type="ECO:0000256" key="6">
    <source>
        <dbReference type="SAM" id="Phobius"/>
    </source>
</evidence>
<feature type="transmembrane region" description="Helical" evidence="6">
    <location>
        <begin position="387"/>
        <end position="409"/>
    </location>
</feature>
<dbReference type="NCBIfam" id="TIGR00360">
    <property type="entry name" value="ComEC_N-term"/>
    <property type="match status" value="1"/>
</dbReference>
<dbReference type="SMART" id="SM00849">
    <property type="entry name" value="Lactamase_B"/>
    <property type="match status" value="1"/>
</dbReference>
<feature type="transmembrane region" description="Helical" evidence="6">
    <location>
        <begin position="444"/>
        <end position="462"/>
    </location>
</feature>
<evidence type="ECO:0000256" key="4">
    <source>
        <dbReference type="ARBA" id="ARBA00022989"/>
    </source>
</evidence>
<dbReference type="InterPro" id="IPR052159">
    <property type="entry name" value="Competence_DNA_uptake"/>
</dbReference>
<feature type="transmembrane region" description="Helical" evidence="6">
    <location>
        <begin position="224"/>
        <end position="244"/>
    </location>
</feature>
<dbReference type="CDD" id="cd07731">
    <property type="entry name" value="ComA-like_MBL-fold"/>
    <property type="match status" value="1"/>
</dbReference>
<name>A0ABU5LG17_9GAMM</name>
<feature type="transmembrane region" description="Helical" evidence="6">
    <location>
        <begin position="47"/>
        <end position="63"/>
    </location>
</feature>
<dbReference type="InterPro" id="IPR004797">
    <property type="entry name" value="Competence_ComEC/Rec2"/>
</dbReference>
<dbReference type="EMBL" id="JAOBTT010000001">
    <property type="protein sequence ID" value="MDZ7278889.1"/>
    <property type="molecule type" value="Genomic_DNA"/>
</dbReference>
<feature type="transmembrane region" description="Helical" evidence="6">
    <location>
        <begin position="329"/>
        <end position="348"/>
    </location>
</feature>
<dbReference type="RefSeq" id="WP_322542808.1">
    <property type="nucleotide sequence ID" value="NZ_JAOBTT010000001.1"/>
</dbReference>
<dbReference type="Gene3D" id="3.60.15.10">
    <property type="entry name" value="Ribonuclease Z/Hydroxyacylglutathione hydrolase-like"/>
    <property type="match status" value="1"/>
</dbReference>
<dbReference type="InterPro" id="IPR004477">
    <property type="entry name" value="ComEC_N"/>
</dbReference>
<evidence type="ECO:0000313" key="8">
    <source>
        <dbReference type="EMBL" id="MDZ7278889.1"/>
    </source>
</evidence>
<protein>
    <submittedName>
        <fullName evidence="8">DNA internalization-related competence protein ComEC/Rec2</fullName>
    </submittedName>
</protein>
<dbReference type="Pfam" id="PF03772">
    <property type="entry name" value="Competence"/>
    <property type="match status" value="1"/>
</dbReference>
<feature type="domain" description="Metallo-beta-lactamase" evidence="7">
    <location>
        <begin position="505"/>
        <end position="686"/>
    </location>
</feature>
<keyword evidence="2" id="KW-1003">Cell membrane</keyword>
<feature type="transmembrane region" description="Helical" evidence="6">
    <location>
        <begin position="416"/>
        <end position="438"/>
    </location>
</feature>
<evidence type="ECO:0000256" key="3">
    <source>
        <dbReference type="ARBA" id="ARBA00022692"/>
    </source>
</evidence>
<evidence type="ECO:0000256" key="1">
    <source>
        <dbReference type="ARBA" id="ARBA00004651"/>
    </source>
</evidence>
<feature type="transmembrane region" description="Helical" evidence="6">
    <location>
        <begin position="288"/>
        <end position="309"/>
    </location>
</feature>
<dbReference type="NCBIfam" id="TIGR00361">
    <property type="entry name" value="ComEC_Rec2"/>
    <property type="match status" value="1"/>
</dbReference>
<feature type="transmembrane region" description="Helical" evidence="6">
    <location>
        <begin position="256"/>
        <end position="276"/>
    </location>
</feature>
<sequence length="751" mass="83772">MQMTWILLARLMILMALPLGVLPTIPSSQTLAFMAFAAVIGGLSSRHLRIIGLAILLAVWALFEARQVLDDMDQLTARDVDVTVSISDVKHAQQQVTAQIVRVGERYLYPPRWVTLNQVATHPSLCVGQRWRMTLRMRPVHGRLNAGGFNLQRFSLANHTPLQGRILQQQVASSACGWRARFLAYHATLMGETKHVAILQALAFGQRENITEAQRQLLRDTGTAHLMAISGMHIALAAGLGWMLARGMQRLLPAKWIGHVFPLCASVAAAAVYCWISGSHAPAQRALLALMIWTSVRLAGWQLSGWHVWTLCVGGMLALDPLAVLSESFWLSALAVAMLIIVFQWFGLPKRFQTEKRWLLLRLLHLQLGMMVLMAPLQIYLFHGVSVSALLANVFAVPIVSLLTVPLILGAMLLSFPVIATPLWTLADLSLSGVLYGLALLPAGWWPVNAAIPAALVLWVGLMLWRSRLIYVTGIHCCCIALAVMLWRHAQPQDDWQIDVLDVGHGLAVAITQGEEVVLYDTGPAWTQSDAGSRIILPWLRYHHRRLHAVILSHKHLDHRGGLDAIQRALPLTPIKSALGQPDHVPCKRGQRWQWGKLTFTVLWPMENPTQGHNNDTCVIRVDDGRISLLLTGDIETEAEKKLVALEQAQLRSTFLQVPHHGSRTSSGALLLRRVAGQVAIASVARYSAWRLPNQAVIARYRAQGYAWYDTAQSGQVHIGIRAGKWQISRFREQINPRWYHQWFGVKRESR</sequence>
<feature type="transmembrane region" description="Helical" evidence="6">
    <location>
        <begin position="469"/>
        <end position="487"/>
    </location>
</feature>
<keyword evidence="5 6" id="KW-0472">Membrane</keyword>
<evidence type="ECO:0000256" key="2">
    <source>
        <dbReference type="ARBA" id="ARBA00022475"/>
    </source>
</evidence>
<dbReference type="Pfam" id="PF00753">
    <property type="entry name" value="Lactamase_B"/>
    <property type="match status" value="1"/>
</dbReference>
<accession>A0ABU5LG17</accession>
<dbReference type="Proteomes" id="UP001288620">
    <property type="component" value="Unassembled WGS sequence"/>
</dbReference>
<reference evidence="9" key="1">
    <citation type="submission" date="2023-07" db="EMBL/GenBank/DDBJ databases">
        <title>Structural and functional analysis of rice phyllospheric bacteria for their antimicrobial properties and defense elicitation against blast disease.</title>
        <authorList>
            <person name="Sahu K.P."/>
            <person name="Asharani P."/>
            <person name="Kumar M."/>
            <person name="Reddy B."/>
            <person name="Kumar A."/>
        </authorList>
    </citation>
    <scope>NUCLEOTIDE SEQUENCE [LARGE SCALE GENOMIC DNA]</scope>
    <source>
        <strain evidence="9">OsEp_Plm_30P10</strain>
    </source>
</reference>
<evidence type="ECO:0000313" key="9">
    <source>
        <dbReference type="Proteomes" id="UP001288620"/>
    </source>
</evidence>
<dbReference type="PANTHER" id="PTHR30619">
    <property type="entry name" value="DNA INTERNALIZATION/COMPETENCE PROTEIN COMEC/REC2"/>
    <property type="match status" value="1"/>
</dbReference>
<keyword evidence="3 6" id="KW-0812">Transmembrane</keyword>
<dbReference type="InterPro" id="IPR035681">
    <property type="entry name" value="ComA-like_MBL"/>
</dbReference>
<comment type="subcellular location">
    <subcellularLocation>
        <location evidence="1">Cell membrane</location>
        <topology evidence="1">Multi-pass membrane protein</topology>
    </subcellularLocation>
</comment>
<dbReference type="SUPFAM" id="SSF56281">
    <property type="entry name" value="Metallo-hydrolase/oxidoreductase"/>
    <property type="match status" value="1"/>
</dbReference>
<keyword evidence="4 6" id="KW-1133">Transmembrane helix</keyword>
<gene>
    <name evidence="8" type="ORF">N4G40_11495</name>
</gene>
<feature type="transmembrane region" description="Helical" evidence="6">
    <location>
        <begin position="360"/>
        <end position="381"/>
    </location>
</feature>
<organism evidence="8 9">
    <name type="scientific">Pantoea eucrina</name>
    <dbReference type="NCBI Taxonomy" id="472693"/>
    <lineage>
        <taxon>Bacteria</taxon>
        <taxon>Pseudomonadati</taxon>
        <taxon>Pseudomonadota</taxon>
        <taxon>Gammaproteobacteria</taxon>
        <taxon>Enterobacterales</taxon>
        <taxon>Erwiniaceae</taxon>
        <taxon>Pantoea</taxon>
    </lineage>
</organism>
<evidence type="ECO:0000256" key="5">
    <source>
        <dbReference type="ARBA" id="ARBA00023136"/>
    </source>
</evidence>
<dbReference type="PANTHER" id="PTHR30619:SF1">
    <property type="entry name" value="RECOMBINATION PROTEIN 2"/>
    <property type="match status" value="1"/>
</dbReference>
<keyword evidence="9" id="KW-1185">Reference proteome</keyword>
<proteinExistence type="predicted"/>
<dbReference type="InterPro" id="IPR001279">
    <property type="entry name" value="Metallo-B-lactamas"/>
</dbReference>
<comment type="caution">
    <text evidence="8">The sequence shown here is derived from an EMBL/GenBank/DDBJ whole genome shotgun (WGS) entry which is preliminary data.</text>
</comment>